<dbReference type="PANTHER" id="PTHR47473:SF1">
    <property type="entry name" value="METHYLTRANSFERASE DOMAIN-CONTAINING PROTEIN"/>
    <property type="match status" value="1"/>
</dbReference>
<dbReference type="GO" id="GO:0032259">
    <property type="term" value="P:methylation"/>
    <property type="evidence" value="ECO:0007669"/>
    <property type="project" value="UniProtKB-KW"/>
</dbReference>
<sequence>MRRLESLRADAGVLARLLRGMPDGDLGARLATFYGPQAEHYDRFRDRLLHGRAELIGALDLPRGARVVELGGGTGRNLEFFPRERREDLRFELVDLCAPLLEIARRRTRGWPHVRIIEGDATRWRPDAPVDCVLLSYALTMIPDWRAAIDNAVAMLAPGGVLAAVDFHAGAMRPAPGRLHQGHVSRAFWRRWFAHDGVHLDAAHLDHLIARLPRHALVEARAPLPYVPWLRVPYYRFVGRLPARAAV</sequence>
<keyword evidence="2" id="KW-1185">Reference proteome</keyword>
<dbReference type="Pfam" id="PF13489">
    <property type="entry name" value="Methyltransf_23"/>
    <property type="match status" value="1"/>
</dbReference>
<accession>A0A7W8DBJ6</accession>
<protein>
    <submittedName>
        <fullName evidence="1">Ubiquinone/menaquinone biosynthesis C-methylase UbiE</fullName>
    </submittedName>
</protein>
<dbReference type="RefSeq" id="WP_183962228.1">
    <property type="nucleotide sequence ID" value="NZ_JACHHP010000007.1"/>
</dbReference>
<dbReference type="EMBL" id="JACHHP010000007">
    <property type="protein sequence ID" value="MBB5209688.1"/>
    <property type="molecule type" value="Genomic_DNA"/>
</dbReference>
<dbReference type="GO" id="GO:0008168">
    <property type="term" value="F:methyltransferase activity"/>
    <property type="evidence" value="ECO:0007669"/>
    <property type="project" value="UniProtKB-KW"/>
</dbReference>
<keyword evidence="1" id="KW-0808">Transferase</keyword>
<evidence type="ECO:0000313" key="1">
    <source>
        <dbReference type="EMBL" id="MBB5209688.1"/>
    </source>
</evidence>
<dbReference type="CDD" id="cd02440">
    <property type="entry name" value="AdoMet_MTases"/>
    <property type="match status" value="1"/>
</dbReference>
<dbReference type="Gene3D" id="3.40.50.150">
    <property type="entry name" value="Vaccinia Virus protein VP39"/>
    <property type="match status" value="1"/>
</dbReference>
<reference evidence="1 2" key="1">
    <citation type="submission" date="2020-08" db="EMBL/GenBank/DDBJ databases">
        <title>Genomic Encyclopedia of Type Strains, Phase IV (KMG-IV): sequencing the most valuable type-strain genomes for metagenomic binning, comparative biology and taxonomic classification.</title>
        <authorList>
            <person name="Goeker M."/>
        </authorList>
    </citation>
    <scope>NUCLEOTIDE SEQUENCE [LARGE SCALE GENOMIC DNA]</scope>
    <source>
        <strain evidence="1 2">DSM 24163</strain>
    </source>
</reference>
<comment type="caution">
    <text evidence="1">The sequence shown here is derived from an EMBL/GenBank/DDBJ whole genome shotgun (WGS) entry which is preliminary data.</text>
</comment>
<keyword evidence="1" id="KW-0830">Ubiquinone</keyword>
<dbReference type="AlphaFoldDB" id="A0A7W8DBJ6"/>
<name>A0A7W8DBJ6_9GAMM</name>
<evidence type="ECO:0000313" key="2">
    <source>
        <dbReference type="Proteomes" id="UP000521199"/>
    </source>
</evidence>
<dbReference type="PANTHER" id="PTHR47473">
    <property type="entry name" value="BTA1P"/>
    <property type="match status" value="1"/>
</dbReference>
<organism evidence="1 2">
    <name type="scientific">Chiayiivirga flava</name>
    <dbReference type="NCBI Taxonomy" id="659595"/>
    <lineage>
        <taxon>Bacteria</taxon>
        <taxon>Pseudomonadati</taxon>
        <taxon>Pseudomonadota</taxon>
        <taxon>Gammaproteobacteria</taxon>
        <taxon>Lysobacterales</taxon>
        <taxon>Lysobacteraceae</taxon>
        <taxon>Chiayiivirga</taxon>
    </lineage>
</organism>
<dbReference type="InterPro" id="IPR029063">
    <property type="entry name" value="SAM-dependent_MTases_sf"/>
</dbReference>
<gene>
    <name evidence="1" type="ORF">HNQ52_003260</name>
</gene>
<keyword evidence="1" id="KW-0489">Methyltransferase</keyword>
<proteinExistence type="predicted"/>
<dbReference type="SUPFAM" id="SSF53335">
    <property type="entry name" value="S-adenosyl-L-methionine-dependent methyltransferases"/>
    <property type="match status" value="1"/>
</dbReference>
<dbReference type="Proteomes" id="UP000521199">
    <property type="component" value="Unassembled WGS sequence"/>
</dbReference>